<dbReference type="Proteomes" id="UP000219602">
    <property type="component" value="Chromosome 11"/>
</dbReference>
<organism evidence="2 3">
    <name type="scientific">Fusarium oxysporum f. sp. radicis-cucumerinum</name>
    <dbReference type="NCBI Taxonomy" id="327505"/>
    <lineage>
        <taxon>Eukaryota</taxon>
        <taxon>Fungi</taxon>
        <taxon>Dikarya</taxon>
        <taxon>Ascomycota</taxon>
        <taxon>Pezizomycotina</taxon>
        <taxon>Sordariomycetes</taxon>
        <taxon>Hypocreomycetidae</taxon>
        <taxon>Hypocreales</taxon>
        <taxon>Nectriaceae</taxon>
        <taxon>Fusarium</taxon>
        <taxon>Fusarium oxysporum species complex</taxon>
    </lineage>
</organism>
<evidence type="ECO:0000256" key="1">
    <source>
        <dbReference type="SAM" id="SignalP"/>
    </source>
</evidence>
<dbReference type="EMBL" id="MABQ02000009">
    <property type="protein sequence ID" value="PCD25935.1"/>
    <property type="molecule type" value="Genomic_DNA"/>
</dbReference>
<evidence type="ECO:0008006" key="4">
    <source>
        <dbReference type="Google" id="ProtNLM"/>
    </source>
</evidence>
<feature type="chain" id="PRO_5013628567" description="Secreted protein" evidence="1">
    <location>
        <begin position="24"/>
        <end position="144"/>
    </location>
</feature>
<accession>A0A2H3G5C2</accession>
<dbReference type="AlphaFoldDB" id="A0A2H3G5C2"/>
<protein>
    <recommendedName>
        <fullName evidence="4">Secreted protein</fullName>
    </recommendedName>
</protein>
<proteinExistence type="predicted"/>
<reference evidence="2 3" key="2">
    <citation type="journal article" date="2017" name="Sci. Rep.">
        <title>A mobile pathogenicity chromosome in Fusarium oxysporum for infection of multiple cucurbit species.</title>
        <authorList>
            <person name="van Dam P."/>
            <person name="Fokkens L."/>
            <person name="Ayukawa Y."/>
            <person name="van der Gragt M."/>
            <person name="Ter Horst A."/>
            <person name="Brankovics B."/>
            <person name="Houterman P.M."/>
            <person name="Arie T."/>
            <person name="Rep M."/>
        </authorList>
    </citation>
    <scope>NUCLEOTIDE SEQUENCE [LARGE SCALE GENOMIC DNA]</scope>
    <source>
        <strain evidence="2 3">Forc016</strain>
    </source>
</reference>
<gene>
    <name evidence="2" type="ORF">AU210_012369</name>
</gene>
<name>A0A2H3G5C2_FUSOX</name>
<feature type="signal peptide" evidence="1">
    <location>
        <begin position="1"/>
        <end position="23"/>
    </location>
</feature>
<sequence length="144" mass="15978">MKVSILFGNAVFFGAALVDKADARYCFDSGEAMHMGTIKFHAERACRGYSGQRGAFQGVFEPGQKKTACVNVPEQGKHLKMEVINKNKQQSFDLKDDDCYSEFVRLINGCRVRVNGPPPDHSRGGRDDVSGWHFRFDPNSGLGC</sequence>
<evidence type="ECO:0000313" key="2">
    <source>
        <dbReference type="EMBL" id="PCD25935.1"/>
    </source>
</evidence>
<comment type="caution">
    <text evidence="2">The sequence shown here is derived from an EMBL/GenBank/DDBJ whole genome shotgun (WGS) entry which is preliminary data.</text>
</comment>
<keyword evidence="1" id="KW-0732">Signal</keyword>
<evidence type="ECO:0000313" key="3">
    <source>
        <dbReference type="Proteomes" id="UP000219602"/>
    </source>
</evidence>
<reference evidence="2 3" key="1">
    <citation type="journal article" date="2016" name="Environ. Microbiol.">
        <title>Effector profiles distinguish formae speciales of Fusarium oxysporum.</title>
        <authorList>
            <person name="van Dam P."/>
            <person name="Fokkens L."/>
            <person name="Schmidt S.M."/>
            <person name="Linmans J.H."/>
            <person name="Kistler H.C."/>
            <person name="Ma L.J."/>
            <person name="Rep M."/>
        </authorList>
    </citation>
    <scope>NUCLEOTIDE SEQUENCE [LARGE SCALE GENOMIC DNA]</scope>
    <source>
        <strain evidence="2 3">Forc016</strain>
    </source>
</reference>